<dbReference type="EMBL" id="QKVO01000029">
    <property type="protein sequence ID" value="RAO94759.1"/>
    <property type="molecule type" value="Genomic_DNA"/>
</dbReference>
<comment type="caution">
    <text evidence="6">The sequence shown here is derived from an EMBL/GenBank/DDBJ whole genome shotgun (WGS) entry which is preliminary data.</text>
</comment>
<keyword evidence="2" id="KW-0680">Restriction system</keyword>
<dbReference type="OrthoDB" id="396674at2"/>
<evidence type="ECO:0000313" key="6">
    <source>
        <dbReference type="EMBL" id="RAO94759.1"/>
    </source>
</evidence>
<dbReference type="GO" id="GO:0009307">
    <property type="term" value="P:DNA restriction-modification system"/>
    <property type="evidence" value="ECO:0007669"/>
    <property type="project" value="UniProtKB-KW"/>
</dbReference>
<evidence type="ECO:0000313" key="7">
    <source>
        <dbReference type="Proteomes" id="UP000249762"/>
    </source>
</evidence>
<dbReference type="Gene3D" id="3.90.220.20">
    <property type="entry name" value="DNA methylase specificity domains"/>
    <property type="match status" value="2"/>
</dbReference>
<evidence type="ECO:0000259" key="5">
    <source>
        <dbReference type="Pfam" id="PF01420"/>
    </source>
</evidence>
<sequence>EICEFQRGLTISEKDQFKENIEGDLLPIIKIGNIQDTEIVKNNLCWLDPNKFQNIDQFYFLPGEILIVNTGFTSGKIGWNNSNTKYVFYSGFLKLKPQLEIINQKYLFYVLLRNQENINSCILMGVRPALDLYKVKKLKIPLPPLKQQEKIAKWLETFSSLERQLERHKTQYRYYLNRLMRGGRLVELKKIIKESFTGTLITKSQITTEGTPCIRYGEIYTSYDIWCETPTSHITLESGKKYKYCEKNDLLITKVGETISEIAKPLAYVGEQKILADSATIVLLHEQNAKYLAYALSKDDIKKQKAKLFDQGPAIANIRIDQALKLQIPLPSLEKQEKIANWLDRFRELTENISKGLPKEILLLKQQSRYYREKLIN</sequence>
<reference evidence="7" key="1">
    <citation type="submission" date="2018-06" db="EMBL/GenBank/DDBJ databases">
        <authorList>
            <person name="Martinez Ocampo F."/>
            <person name="Quiroz Castaneda R.E."/>
            <person name="Rojas Lopez X."/>
        </authorList>
    </citation>
    <scope>NUCLEOTIDE SEQUENCE [LARGE SCALE GENOMIC DNA]</scope>
    <source>
        <strain evidence="7">INIFAP02</strain>
    </source>
</reference>
<comment type="subunit">
    <text evidence="4">The methyltransferase is composed of M and S polypeptides.</text>
</comment>
<keyword evidence="3" id="KW-0238">DNA-binding</keyword>
<name>A0A328PUH8_9MOLU</name>
<dbReference type="Proteomes" id="UP000249762">
    <property type="component" value="Unassembled WGS sequence"/>
</dbReference>
<keyword evidence="7" id="KW-1185">Reference proteome</keyword>
<proteinExistence type="inferred from homology"/>
<gene>
    <name evidence="6" type="ORF">DNK47_03305</name>
</gene>
<dbReference type="Pfam" id="PF01420">
    <property type="entry name" value="Methylase_S"/>
    <property type="match status" value="2"/>
</dbReference>
<protein>
    <recommendedName>
        <fullName evidence="5">Type I restriction modification DNA specificity domain-containing protein</fullName>
    </recommendedName>
</protein>
<comment type="similarity">
    <text evidence="1">Belongs to the type-I restriction system S methylase family.</text>
</comment>
<dbReference type="InterPro" id="IPR051212">
    <property type="entry name" value="Type-I_RE_S_subunit"/>
</dbReference>
<feature type="domain" description="Type I restriction modification DNA specificity" evidence="5">
    <location>
        <begin position="194"/>
        <end position="361"/>
    </location>
</feature>
<dbReference type="InterPro" id="IPR000055">
    <property type="entry name" value="Restrct_endonuc_typeI_TRD"/>
</dbReference>
<dbReference type="RefSeq" id="WP_112665935.1">
    <property type="nucleotide sequence ID" value="NZ_QKVO01000029.1"/>
</dbReference>
<feature type="domain" description="Type I restriction modification DNA specificity" evidence="5">
    <location>
        <begin position="1"/>
        <end position="167"/>
    </location>
</feature>
<dbReference type="PANTHER" id="PTHR43140">
    <property type="entry name" value="TYPE-1 RESTRICTION ENZYME ECOKI SPECIFICITY PROTEIN"/>
    <property type="match status" value="1"/>
</dbReference>
<evidence type="ECO:0000256" key="4">
    <source>
        <dbReference type="ARBA" id="ARBA00038652"/>
    </source>
</evidence>
<feature type="non-terminal residue" evidence="6">
    <location>
        <position position="1"/>
    </location>
</feature>
<dbReference type="PANTHER" id="PTHR43140:SF1">
    <property type="entry name" value="TYPE I RESTRICTION ENZYME ECOKI SPECIFICITY SUBUNIT"/>
    <property type="match status" value="1"/>
</dbReference>
<evidence type="ECO:0000256" key="1">
    <source>
        <dbReference type="ARBA" id="ARBA00010923"/>
    </source>
</evidence>
<dbReference type="SUPFAM" id="SSF116734">
    <property type="entry name" value="DNA methylase specificity domain"/>
    <property type="match status" value="2"/>
</dbReference>
<evidence type="ECO:0000256" key="3">
    <source>
        <dbReference type="ARBA" id="ARBA00023125"/>
    </source>
</evidence>
<dbReference type="InterPro" id="IPR044946">
    <property type="entry name" value="Restrct_endonuc_typeI_TRD_sf"/>
</dbReference>
<organism evidence="6 7">
    <name type="scientific">Mycoplasma wenyonii</name>
    <dbReference type="NCBI Taxonomy" id="65123"/>
    <lineage>
        <taxon>Bacteria</taxon>
        <taxon>Bacillati</taxon>
        <taxon>Mycoplasmatota</taxon>
        <taxon>Mollicutes</taxon>
        <taxon>Mycoplasmataceae</taxon>
        <taxon>Mycoplasma</taxon>
    </lineage>
</organism>
<accession>A0A328PUH8</accession>
<dbReference type="GO" id="GO:0003677">
    <property type="term" value="F:DNA binding"/>
    <property type="evidence" value="ECO:0007669"/>
    <property type="project" value="UniProtKB-KW"/>
</dbReference>
<evidence type="ECO:0000256" key="2">
    <source>
        <dbReference type="ARBA" id="ARBA00022747"/>
    </source>
</evidence>
<dbReference type="AlphaFoldDB" id="A0A328PUH8"/>